<dbReference type="Pfam" id="PF01709">
    <property type="entry name" value="Transcrip_reg"/>
    <property type="match status" value="1"/>
</dbReference>
<dbReference type="NCBIfam" id="NF001030">
    <property type="entry name" value="PRK00110.1"/>
    <property type="match status" value="1"/>
</dbReference>
<dbReference type="HAMAP" id="MF_00693">
    <property type="entry name" value="Transcrip_reg_TACO1"/>
    <property type="match status" value="1"/>
</dbReference>
<dbReference type="InterPro" id="IPR048300">
    <property type="entry name" value="TACO1_YebC-like_2nd/3rd_dom"/>
</dbReference>
<dbReference type="GeneID" id="75910735"/>
<evidence type="ECO:0000259" key="3">
    <source>
        <dbReference type="Pfam" id="PF01709"/>
    </source>
</evidence>
<dbReference type="NCBIfam" id="TIGR01033">
    <property type="entry name" value="YebC/PmpR family DNA-binding transcriptional regulator"/>
    <property type="match status" value="1"/>
</dbReference>
<evidence type="ECO:0000256" key="1">
    <source>
        <dbReference type="ARBA" id="ARBA00004173"/>
    </source>
</evidence>
<accession>A0AAD5EIL2</accession>
<proteinExistence type="inferred from homology"/>
<dbReference type="GO" id="GO:0005739">
    <property type="term" value="C:mitochondrion"/>
    <property type="evidence" value="ECO:0007669"/>
    <property type="project" value="UniProtKB-SubCell"/>
</dbReference>
<dbReference type="EMBL" id="MU620893">
    <property type="protein sequence ID" value="KAI8584378.1"/>
    <property type="molecule type" value="Genomic_DNA"/>
</dbReference>
<dbReference type="PANTHER" id="PTHR12532:SF0">
    <property type="entry name" value="TRANSLATIONAL ACTIVATOR OF CYTOCHROME C OXIDASE 1"/>
    <property type="match status" value="1"/>
</dbReference>
<dbReference type="AlphaFoldDB" id="A0AAD5EIL2"/>
<dbReference type="NCBIfam" id="NF009044">
    <property type="entry name" value="PRK12378.1"/>
    <property type="match status" value="1"/>
</dbReference>
<dbReference type="Proteomes" id="UP001206595">
    <property type="component" value="Unassembled WGS sequence"/>
</dbReference>
<sequence>MLPHHCVRVARSCLQRPGLLTPSITATRSRLIRPTPLATLQFEQLRFAGHNKWSKVKHTKGAKDAKRGKLFSKISLEILSAIKAGGADATVNGRLAAALSKAKHAMMPKDSVDVAIKKATSKSSSDNLEDVIYEGYGPGGVAMIIETVTDKRARTIKEVKEILNRLGGSISTVSWMFEKKGRVQFRAGQTGSSVEDMMDAAIDAGAEDMQELEDESIEVICEFTNLNAVTQKIKEHGYEVDEMAATYVPTTTVEVTDEEVQEMVEKCLGEMEDLDDVVKVHFNGVLPEK</sequence>
<dbReference type="InterPro" id="IPR026564">
    <property type="entry name" value="Transcrip_reg_TACO1-like_dom3"/>
</dbReference>
<feature type="domain" description="TACO1/YebC-like second and third" evidence="3">
    <location>
        <begin position="129"/>
        <end position="283"/>
    </location>
</feature>
<dbReference type="InterPro" id="IPR017856">
    <property type="entry name" value="Integrase-like_N"/>
</dbReference>
<evidence type="ECO:0000313" key="6">
    <source>
        <dbReference type="Proteomes" id="UP001206595"/>
    </source>
</evidence>
<comment type="similarity">
    <text evidence="2">Belongs to the TACO1 family.</text>
</comment>
<dbReference type="PANTHER" id="PTHR12532">
    <property type="entry name" value="TRANSLATIONAL ACTIVATOR OF CYTOCHROME C OXIDASE 1"/>
    <property type="match status" value="1"/>
</dbReference>
<evidence type="ECO:0000256" key="2">
    <source>
        <dbReference type="ARBA" id="ARBA00008724"/>
    </source>
</evidence>
<dbReference type="Gene3D" id="1.10.10.200">
    <property type="match status" value="1"/>
</dbReference>
<dbReference type="RefSeq" id="XP_051449382.1">
    <property type="nucleotide sequence ID" value="XM_051585387.1"/>
</dbReference>
<dbReference type="Gene3D" id="3.30.70.980">
    <property type="match status" value="2"/>
</dbReference>
<feature type="domain" description="TACO1/YebC-like N-terminal" evidence="4">
    <location>
        <begin position="51"/>
        <end position="121"/>
    </location>
</feature>
<dbReference type="InterPro" id="IPR029072">
    <property type="entry name" value="YebC-like"/>
</dbReference>
<dbReference type="FunFam" id="1.10.10.200:FF:000002">
    <property type="entry name" value="Probable transcriptional regulatory protein CLM62_37755"/>
    <property type="match status" value="1"/>
</dbReference>
<comment type="subcellular location">
    <subcellularLocation>
        <location evidence="1">Mitochondrion</location>
    </subcellularLocation>
</comment>
<reference evidence="5" key="1">
    <citation type="submission" date="2021-06" db="EMBL/GenBank/DDBJ databases">
        <authorList>
            <consortium name="DOE Joint Genome Institute"/>
            <person name="Mondo S.J."/>
            <person name="Amses K.R."/>
            <person name="Simmons D.R."/>
            <person name="Longcore J.E."/>
            <person name="Seto K."/>
            <person name="Alves G.H."/>
            <person name="Bonds A.E."/>
            <person name="Quandt C.A."/>
            <person name="Davis W.J."/>
            <person name="Chang Y."/>
            <person name="Letcher P.M."/>
            <person name="Powell M.J."/>
            <person name="Kuo A."/>
            <person name="Labutti K."/>
            <person name="Pangilinan J."/>
            <person name="Andreopoulos W."/>
            <person name="Tritt A."/>
            <person name="Riley R."/>
            <person name="Hundley H."/>
            <person name="Johnson J."/>
            <person name="Lipzen A."/>
            <person name="Barry K."/>
            <person name="Berbee M.L."/>
            <person name="Buchler N.E."/>
            <person name="Grigoriev I.V."/>
            <person name="Spatafora J.W."/>
            <person name="Stajich J.E."/>
            <person name="James T.Y."/>
        </authorList>
    </citation>
    <scope>NUCLEOTIDE SEQUENCE</scope>
    <source>
        <strain evidence="5">AG</strain>
    </source>
</reference>
<dbReference type="Pfam" id="PF20772">
    <property type="entry name" value="TACO1_YebC_N"/>
    <property type="match status" value="1"/>
</dbReference>
<gene>
    <name evidence="5" type="ORF">K450DRAFT_219558</name>
</gene>
<evidence type="ECO:0000313" key="5">
    <source>
        <dbReference type="EMBL" id="KAI8584378.1"/>
    </source>
</evidence>
<organism evidence="5 6">
    <name type="scientific">Umbelopsis ramanniana AG</name>
    <dbReference type="NCBI Taxonomy" id="1314678"/>
    <lineage>
        <taxon>Eukaryota</taxon>
        <taxon>Fungi</taxon>
        <taxon>Fungi incertae sedis</taxon>
        <taxon>Mucoromycota</taxon>
        <taxon>Mucoromycotina</taxon>
        <taxon>Umbelopsidomycetes</taxon>
        <taxon>Umbelopsidales</taxon>
        <taxon>Umbelopsidaceae</taxon>
        <taxon>Umbelopsis</taxon>
    </lineage>
</organism>
<comment type="caution">
    <text evidence="5">The sequence shown here is derived from an EMBL/GenBank/DDBJ whole genome shotgun (WGS) entry which is preliminary data.</text>
</comment>
<evidence type="ECO:0000259" key="4">
    <source>
        <dbReference type="Pfam" id="PF20772"/>
    </source>
</evidence>
<dbReference type="InterPro" id="IPR002876">
    <property type="entry name" value="Transcrip_reg_TACO1-like"/>
</dbReference>
<dbReference type="InterPro" id="IPR049083">
    <property type="entry name" value="TACO1_YebC_N"/>
</dbReference>
<keyword evidence="6" id="KW-1185">Reference proteome</keyword>
<protein>
    <submittedName>
        <fullName evidence="5">Uncharacterized protein</fullName>
    </submittedName>
</protein>
<reference evidence="5" key="2">
    <citation type="journal article" date="2022" name="Proc. Natl. Acad. Sci. U.S.A.">
        <title>Diploid-dominant life cycles characterize the early evolution of Fungi.</title>
        <authorList>
            <person name="Amses K.R."/>
            <person name="Simmons D.R."/>
            <person name="Longcore J.E."/>
            <person name="Mondo S.J."/>
            <person name="Seto K."/>
            <person name="Jeronimo G.H."/>
            <person name="Bonds A.E."/>
            <person name="Quandt C.A."/>
            <person name="Davis W.J."/>
            <person name="Chang Y."/>
            <person name="Federici B.A."/>
            <person name="Kuo A."/>
            <person name="LaButti K."/>
            <person name="Pangilinan J."/>
            <person name="Andreopoulos W."/>
            <person name="Tritt A."/>
            <person name="Riley R."/>
            <person name="Hundley H."/>
            <person name="Johnson J."/>
            <person name="Lipzen A."/>
            <person name="Barry K."/>
            <person name="Lang B.F."/>
            <person name="Cuomo C.A."/>
            <person name="Buchler N.E."/>
            <person name="Grigoriev I.V."/>
            <person name="Spatafora J.W."/>
            <person name="Stajich J.E."/>
            <person name="James T.Y."/>
        </authorList>
    </citation>
    <scope>NUCLEOTIDE SEQUENCE</scope>
    <source>
        <strain evidence="5">AG</strain>
    </source>
</reference>
<name>A0AAD5EIL2_UMBRA</name>
<dbReference type="SUPFAM" id="SSF75625">
    <property type="entry name" value="YebC-like"/>
    <property type="match status" value="1"/>
</dbReference>